<name>E6U3T9_ETHHY</name>
<gene>
    <name evidence="1" type="ordered locus">Ethha_0950</name>
</gene>
<dbReference type="STRING" id="663278.Ethha_0950"/>
<organism evidence="1 2">
    <name type="scientific">Ethanoligenens harbinense (strain DSM 18485 / JCM 12961 / CGMCC 1.5033 / YUAN-3)</name>
    <dbReference type="NCBI Taxonomy" id="663278"/>
    <lineage>
        <taxon>Bacteria</taxon>
        <taxon>Bacillati</taxon>
        <taxon>Bacillota</taxon>
        <taxon>Clostridia</taxon>
        <taxon>Eubacteriales</taxon>
        <taxon>Oscillospiraceae</taxon>
        <taxon>Ethanoligenens</taxon>
    </lineage>
</organism>
<evidence type="ECO:0000313" key="1">
    <source>
        <dbReference type="EMBL" id="ADU26506.1"/>
    </source>
</evidence>
<dbReference type="Proteomes" id="UP000001551">
    <property type="component" value="Chromosome"/>
</dbReference>
<sequence length="378" mass="44096">MNALPDYRIIEFLNWIKKNESSRLNIGYVRECVMRDKHTQSALENLTPYAETFIRQKNLNIEPYKLIDSIRFYLIYRCGPEKATEKIEKSLWGKSKINKFSVDESPYLMHNLVGVPTTLQLEIEFLEWLLKQKLNANDISKMPMSVFEKLAKEFSIEKSGIVDNSLLSDLLNAFKEKNPHSFFEKIKRFASMNTFGRDTEQYKSITELFCRYSDPKIVKCFFLPLTQDKAFETFINDSWCDLNALSKDYLDIYYSIPELSASGYDIKDKFDSLEIAEDALPCLVLWDNSLDDVQVVELRDLQYNEIFQLIQSIVQNVKCGNDFKKVYAEAVKKADEKRESHRPISIIEQRFNISNSEIQNTKLGTFESKLTVKDGLKK</sequence>
<accession>E6U3T9</accession>
<dbReference type="HOGENOM" id="CLU_731033_0_0_9"/>
<dbReference type="RefSeq" id="WP_013484870.1">
    <property type="nucleotide sequence ID" value="NC_014828.1"/>
</dbReference>
<dbReference type="EMBL" id="CP002400">
    <property type="protein sequence ID" value="ADU26506.1"/>
    <property type="molecule type" value="Genomic_DNA"/>
</dbReference>
<keyword evidence="2" id="KW-1185">Reference proteome</keyword>
<dbReference type="KEGG" id="eha:Ethha_0950"/>
<protein>
    <submittedName>
        <fullName evidence="1">Uncharacterized protein</fullName>
    </submittedName>
</protein>
<dbReference type="AlphaFoldDB" id="E6U3T9"/>
<reference evidence="1 2" key="1">
    <citation type="submission" date="2010-12" db="EMBL/GenBank/DDBJ databases">
        <title>Complete sequence of Ethanoligenens harbinense YUAN-3.</title>
        <authorList>
            <person name="Lucas S."/>
            <person name="Copeland A."/>
            <person name="Lapidus A."/>
            <person name="Cheng J.-F."/>
            <person name="Bruce D."/>
            <person name="Goodwin L."/>
            <person name="Pitluck S."/>
            <person name="Chertkov O."/>
            <person name="Misra M."/>
            <person name="Detter J.C."/>
            <person name="Han C."/>
            <person name="Tapia R."/>
            <person name="Land M."/>
            <person name="Hauser L."/>
            <person name="Jeffries C."/>
            <person name="Kyrpides N."/>
            <person name="Ivanova N."/>
            <person name="Mikhailova N."/>
            <person name="Wang A."/>
            <person name="Mouttaki H."/>
            <person name="He Z."/>
            <person name="Zhou J."/>
            <person name="Hemme C.L."/>
            <person name="Woyke T."/>
        </authorList>
    </citation>
    <scope>NUCLEOTIDE SEQUENCE [LARGE SCALE GENOMIC DNA]</scope>
    <source>
        <strain evidence="2">DSM 18485 / JCM 12961 / CGMCC 1.5033 / YUAN-3</strain>
    </source>
</reference>
<evidence type="ECO:0000313" key="2">
    <source>
        <dbReference type="Proteomes" id="UP000001551"/>
    </source>
</evidence>
<proteinExistence type="predicted"/>